<proteinExistence type="predicted"/>
<dbReference type="RefSeq" id="WP_015328687.1">
    <property type="nucleotide sequence ID" value="NC_020052.1"/>
</dbReference>
<sequence>MYATQSFLTVSAIAVVFYYSLFILVKFSIFINAIITKSCKAIKLKKVNDFAKFLAGANYNRLYKKAKEQKLVTKKIRKDQLCFILAQNILYGRELFT</sequence>
<evidence type="ECO:0000313" key="2">
    <source>
        <dbReference type="EMBL" id="AFZ38396.1"/>
    </source>
</evidence>
<reference evidence="3" key="1">
    <citation type="journal article" date="2013" name="Proc. Natl. Acad. Sci. U.S.A.">
        <title>Improving the coverage of the cyanobacterial phylum using diversity-driven genome sequencing.</title>
        <authorList>
            <person name="Shih P.M."/>
            <person name="Wu D."/>
            <person name="Latifi A."/>
            <person name="Axen S.D."/>
            <person name="Fewer D.P."/>
            <person name="Talla E."/>
            <person name="Calteau A."/>
            <person name="Cai F."/>
            <person name="Tandeau de Marsac N."/>
            <person name="Rippka R."/>
            <person name="Herdman M."/>
            <person name="Sivonen K."/>
            <person name="Coursin T."/>
            <person name="Laurent T."/>
            <person name="Goodwin L."/>
            <person name="Nolan M."/>
            <person name="Davenport K.W."/>
            <person name="Han C.S."/>
            <person name="Rubin E.M."/>
            <person name="Eisen J.A."/>
            <person name="Woyke T."/>
            <person name="Gugger M."/>
            <person name="Kerfeld C.A."/>
        </authorList>
    </citation>
    <scope>NUCLEOTIDE SEQUENCE [LARGE SCALE GENOMIC DNA]</scope>
    <source>
        <strain evidence="3">ATCC 29371 / PCC 7437</strain>
        <plasmid evidence="3">Plasmid pSTA7437.04</plasmid>
    </source>
</reference>
<dbReference type="AlphaFoldDB" id="K9Y1W0"/>
<dbReference type="Proteomes" id="UP000010473">
    <property type="component" value="Plasmid pSTA7437.04"/>
</dbReference>
<keyword evidence="3" id="KW-1185">Reference proteome</keyword>
<gene>
    <name evidence="2" type="ordered locus">Sta7437_4976</name>
</gene>
<dbReference type="KEGG" id="scs:Sta7437_4976"/>
<keyword evidence="2" id="KW-0614">Plasmid</keyword>
<keyword evidence="1" id="KW-1133">Transmembrane helix</keyword>
<keyword evidence="1" id="KW-0812">Transmembrane</keyword>
<dbReference type="EMBL" id="CP003657">
    <property type="protein sequence ID" value="AFZ38396.1"/>
    <property type="molecule type" value="Genomic_DNA"/>
</dbReference>
<dbReference type="HOGENOM" id="CLU_2345311_0_0_3"/>
<protein>
    <submittedName>
        <fullName evidence="2">Uncharacterized protein</fullName>
    </submittedName>
</protein>
<evidence type="ECO:0000256" key="1">
    <source>
        <dbReference type="SAM" id="Phobius"/>
    </source>
</evidence>
<geneLocation type="plasmid" evidence="2 3">
    <name>pSTA7437.04</name>
</geneLocation>
<accession>K9Y1W0</accession>
<organism evidence="2 3">
    <name type="scientific">Stanieria cyanosphaera (strain ATCC 29371 / PCC 7437)</name>
    <dbReference type="NCBI Taxonomy" id="111780"/>
    <lineage>
        <taxon>Bacteria</taxon>
        <taxon>Bacillati</taxon>
        <taxon>Cyanobacteriota</taxon>
        <taxon>Cyanophyceae</taxon>
        <taxon>Pleurocapsales</taxon>
        <taxon>Dermocarpellaceae</taxon>
        <taxon>Stanieria</taxon>
    </lineage>
</organism>
<keyword evidence="1" id="KW-0472">Membrane</keyword>
<name>K9Y1W0_STAC7</name>
<feature type="transmembrane region" description="Helical" evidence="1">
    <location>
        <begin position="12"/>
        <end position="35"/>
    </location>
</feature>
<evidence type="ECO:0000313" key="3">
    <source>
        <dbReference type="Proteomes" id="UP000010473"/>
    </source>
</evidence>